<proteinExistence type="predicted"/>
<gene>
    <name evidence="2" type="ORF">DXB36_00255</name>
</gene>
<dbReference type="SUPFAM" id="SSF54523">
    <property type="entry name" value="Pili subunits"/>
    <property type="match status" value="1"/>
</dbReference>
<dbReference type="Gene3D" id="3.30.700.10">
    <property type="entry name" value="Glycoprotein, Type 4 Pilin"/>
    <property type="match status" value="1"/>
</dbReference>
<dbReference type="PROSITE" id="PS00409">
    <property type="entry name" value="PROKAR_NTER_METHYL"/>
    <property type="match status" value="1"/>
</dbReference>
<dbReference type="RefSeq" id="WP_117605676.1">
    <property type="nucleotide sequence ID" value="NZ_QRWS01000006.1"/>
</dbReference>
<reference evidence="2 3" key="1">
    <citation type="submission" date="2018-08" db="EMBL/GenBank/DDBJ databases">
        <title>A genome reference for cultivated species of the human gut microbiota.</title>
        <authorList>
            <person name="Zou Y."/>
            <person name="Xue W."/>
            <person name="Luo G."/>
        </authorList>
    </citation>
    <scope>NUCLEOTIDE SEQUENCE [LARGE SCALE GENOMIC DNA]</scope>
    <source>
        <strain evidence="2 3">OM03-2</strain>
    </source>
</reference>
<dbReference type="InterPro" id="IPR012902">
    <property type="entry name" value="N_methyl_site"/>
</dbReference>
<feature type="transmembrane region" description="Helical" evidence="1">
    <location>
        <begin position="12"/>
        <end position="35"/>
    </location>
</feature>
<dbReference type="NCBIfam" id="TIGR02532">
    <property type="entry name" value="IV_pilin_GFxxxE"/>
    <property type="match status" value="1"/>
</dbReference>
<dbReference type="Pfam" id="PF07963">
    <property type="entry name" value="N_methyl"/>
    <property type="match status" value="1"/>
</dbReference>
<keyword evidence="1" id="KW-1133">Transmembrane helix</keyword>
<dbReference type="PANTHER" id="PTHR30093">
    <property type="entry name" value="GENERAL SECRETION PATHWAY PROTEIN G"/>
    <property type="match status" value="1"/>
</dbReference>
<dbReference type="Proteomes" id="UP000260841">
    <property type="component" value="Unassembled WGS sequence"/>
</dbReference>
<keyword evidence="1" id="KW-0472">Membrane</keyword>
<evidence type="ECO:0000313" key="3">
    <source>
        <dbReference type="Proteomes" id="UP000260841"/>
    </source>
</evidence>
<dbReference type="InterPro" id="IPR045584">
    <property type="entry name" value="Pilin-like"/>
</dbReference>
<sequence length="217" mass="23987">MIIKSEKKKQGFTLVELIVVLTILAILAALLIPALTGYIRKAKEKAIITEATDTWKAAQAAMSECYAMYPESFTNPDPTKPPCRFATEIDGKRIKNLGRITNAALNAVQRNPNDKTEINTSSRRIARQVLSYLDSADKSNAQYLFTAPSGKNTWDTTFNDYFGKKYDSNAVLLQIFHTTDGKVVAINFGKDGYMVTIVPGKETTCVYNGKSLKSIEG</sequence>
<evidence type="ECO:0000256" key="1">
    <source>
        <dbReference type="SAM" id="Phobius"/>
    </source>
</evidence>
<name>A0A3E5EYB2_9FIRM</name>
<accession>A0A3E5EYB2</accession>
<evidence type="ECO:0000313" key="2">
    <source>
        <dbReference type="EMBL" id="RGN93707.1"/>
    </source>
</evidence>
<organism evidence="2 3">
    <name type="scientific">Dorea formicigenerans</name>
    <dbReference type="NCBI Taxonomy" id="39486"/>
    <lineage>
        <taxon>Bacteria</taxon>
        <taxon>Bacillati</taxon>
        <taxon>Bacillota</taxon>
        <taxon>Clostridia</taxon>
        <taxon>Lachnospirales</taxon>
        <taxon>Lachnospiraceae</taxon>
        <taxon>Dorea</taxon>
    </lineage>
</organism>
<keyword evidence="1" id="KW-0812">Transmembrane</keyword>
<protein>
    <submittedName>
        <fullName evidence="2">Prepilin-type N-terminal cleavage/methylation domain-containing protein</fullName>
    </submittedName>
</protein>
<dbReference type="EMBL" id="QSVB01000001">
    <property type="protein sequence ID" value="RGN93707.1"/>
    <property type="molecule type" value="Genomic_DNA"/>
</dbReference>
<dbReference type="AlphaFoldDB" id="A0A3E5EYB2"/>
<comment type="caution">
    <text evidence="2">The sequence shown here is derived from an EMBL/GenBank/DDBJ whole genome shotgun (WGS) entry which is preliminary data.</text>
</comment>